<evidence type="ECO:0000256" key="9">
    <source>
        <dbReference type="ARBA" id="ARBA00047407"/>
    </source>
</evidence>
<reference evidence="12 13" key="1">
    <citation type="submission" date="2018-03" db="EMBL/GenBank/DDBJ databases">
        <title>Genome sequencing of Simplicispira sp.</title>
        <authorList>
            <person name="Kim S.-J."/>
            <person name="Heo J."/>
            <person name="Kwon S.-W."/>
        </authorList>
    </citation>
    <scope>NUCLEOTIDE SEQUENCE [LARGE SCALE GENOMIC DNA]</scope>
    <source>
        <strain evidence="12 13">SC1-8</strain>
    </source>
</reference>
<evidence type="ECO:0000256" key="2">
    <source>
        <dbReference type="ARBA" id="ARBA00011123"/>
    </source>
</evidence>
<dbReference type="GO" id="GO:0005524">
    <property type="term" value="F:ATP binding"/>
    <property type="evidence" value="ECO:0007669"/>
    <property type="project" value="UniProtKB-KW"/>
</dbReference>
<evidence type="ECO:0000313" key="12">
    <source>
        <dbReference type="EMBL" id="AVO41227.1"/>
    </source>
</evidence>
<comment type="catalytic activity">
    <reaction evidence="9 10">
        <text>L-glutamyl-tRNA(Gln) + L-glutamine + ATP + H2O = L-glutaminyl-tRNA(Gln) + L-glutamate + ADP + phosphate + H(+)</text>
        <dbReference type="Rhea" id="RHEA:17521"/>
        <dbReference type="Rhea" id="RHEA-COMP:9681"/>
        <dbReference type="Rhea" id="RHEA-COMP:9684"/>
        <dbReference type="ChEBI" id="CHEBI:15377"/>
        <dbReference type="ChEBI" id="CHEBI:15378"/>
        <dbReference type="ChEBI" id="CHEBI:29985"/>
        <dbReference type="ChEBI" id="CHEBI:30616"/>
        <dbReference type="ChEBI" id="CHEBI:43474"/>
        <dbReference type="ChEBI" id="CHEBI:58359"/>
        <dbReference type="ChEBI" id="CHEBI:78520"/>
        <dbReference type="ChEBI" id="CHEBI:78521"/>
        <dbReference type="ChEBI" id="CHEBI:456216"/>
        <dbReference type="EC" id="6.3.5.7"/>
    </reaction>
</comment>
<dbReference type="EMBL" id="CP027669">
    <property type="protein sequence ID" value="AVO41227.1"/>
    <property type="molecule type" value="Genomic_DNA"/>
</dbReference>
<feature type="active site" description="Charge relay system" evidence="10">
    <location>
        <position position="169"/>
    </location>
</feature>
<dbReference type="OrthoDB" id="9811471at2"/>
<dbReference type="PANTHER" id="PTHR11895">
    <property type="entry name" value="TRANSAMIDASE"/>
    <property type="match status" value="1"/>
</dbReference>
<dbReference type="InterPro" id="IPR020556">
    <property type="entry name" value="Amidase_CS"/>
</dbReference>
<evidence type="ECO:0000256" key="1">
    <source>
        <dbReference type="ARBA" id="ARBA00008069"/>
    </source>
</evidence>
<accession>A0A2S0MZJ7</accession>
<dbReference type="InterPro" id="IPR004412">
    <property type="entry name" value="GatA"/>
</dbReference>
<dbReference type="GO" id="GO:0030956">
    <property type="term" value="C:glutamyl-tRNA(Gln) amidotransferase complex"/>
    <property type="evidence" value="ECO:0007669"/>
    <property type="project" value="InterPro"/>
</dbReference>
<dbReference type="Gene3D" id="3.90.1300.10">
    <property type="entry name" value="Amidase signature (AS) domain"/>
    <property type="match status" value="1"/>
</dbReference>
<keyword evidence="13" id="KW-1185">Reference proteome</keyword>
<dbReference type="InterPro" id="IPR036928">
    <property type="entry name" value="AS_sf"/>
</dbReference>
<keyword evidence="12" id="KW-0808">Transferase</keyword>
<feature type="active site" description="Charge relay system" evidence="10">
    <location>
        <position position="86"/>
    </location>
</feature>
<evidence type="ECO:0000256" key="6">
    <source>
        <dbReference type="ARBA" id="ARBA00022741"/>
    </source>
</evidence>
<dbReference type="SUPFAM" id="SSF75304">
    <property type="entry name" value="Amidase signature (AS) enzymes"/>
    <property type="match status" value="1"/>
</dbReference>
<organism evidence="12 13">
    <name type="scientific">Simplicispira suum</name>
    <dbReference type="NCBI Taxonomy" id="2109915"/>
    <lineage>
        <taxon>Bacteria</taxon>
        <taxon>Pseudomonadati</taxon>
        <taxon>Pseudomonadota</taxon>
        <taxon>Betaproteobacteria</taxon>
        <taxon>Burkholderiales</taxon>
        <taxon>Comamonadaceae</taxon>
        <taxon>Simplicispira</taxon>
    </lineage>
</organism>
<dbReference type="KEGG" id="simp:C6571_07930"/>
<comment type="subunit">
    <text evidence="2 10">Heterotrimer of A, B and C subunits.</text>
</comment>
<sequence length="503" mass="53900">MSAARSESHPALHDMSLRALAQALRSRQVSALEVTEHFLARMRQHQSLGAFLAVDEEVSRTQARLADERLAAGSTAPLEGVPFAHKDIFVTRDFPTTAGSRMLAGYRSPFDATVVQRLADAGVVTLGKLNCDEFAMGSANENSAATPVGFDAPVPVRNPWDRTRIPGGSSGGSAAAVAARLVPGATGTDTGGSIRQPAGFCGITGVKPTYGRASRYGMIAFASSLDQAGVFARSADDCALLLSSVCGPDLDRDSTSLDRPTEDFAQGLDAPLDGLRIGLPQEFFGAGLAPGVRAAVDAALKEYEKLGARLVPIRLPRTELAIPVYYIIAPAEASSNLSRFDGVKFGHRARQYEDLLDMYKKTRAEGFGDEVKRRIMIGTYVLSHGYYDAYYLQAQKIRRMIADDFQQAFKDCDVIAGPVAPCVAWKIGAHRSDPLADYLADIFTLPASLAGLPGMSLPAGFGEDGMPVGLQLIGNYFQEARLLQAAHRFQQATDFHLRSPAGI</sequence>
<evidence type="ECO:0000256" key="10">
    <source>
        <dbReference type="HAMAP-Rule" id="MF_00120"/>
    </source>
</evidence>
<dbReference type="GO" id="GO:0050567">
    <property type="term" value="F:glutaminyl-tRNA synthase (glutamine-hydrolyzing) activity"/>
    <property type="evidence" value="ECO:0007669"/>
    <property type="project" value="UniProtKB-UniRule"/>
</dbReference>
<proteinExistence type="inferred from homology"/>
<evidence type="ECO:0000256" key="8">
    <source>
        <dbReference type="ARBA" id="ARBA00022917"/>
    </source>
</evidence>
<evidence type="ECO:0000259" key="11">
    <source>
        <dbReference type="Pfam" id="PF01425"/>
    </source>
</evidence>
<dbReference type="HAMAP" id="MF_00120">
    <property type="entry name" value="GatA"/>
    <property type="match status" value="1"/>
</dbReference>
<dbReference type="PANTHER" id="PTHR11895:SF151">
    <property type="entry name" value="GLUTAMYL-TRNA(GLN) AMIDOTRANSFERASE SUBUNIT A"/>
    <property type="match status" value="1"/>
</dbReference>
<dbReference type="GO" id="GO:0006412">
    <property type="term" value="P:translation"/>
    <property type="evidence" value="ECO:0007669"/>
    <property type="project" value="UniProtKB-UniRule"/>
</dbReference>
<dbReference type="InterPro" id="IPR023631">
    <property type="entry name" value="Amidase_dom"/>
</dbReference>
<gene>
    <name evidence="10" type="primary">gatA</name>
    <name evidence="12" type="ORF">C6571_07930</name>
</gene>
<dbReference type="Pfam" id="PF01425">
    <property type="entry name" value="Amidase"/>
    <property type="match status" value="1"/>
</dbReference>
<dbReference type="NCBIfam" id="TIGR00132">
    <property type="entry name" value="gatA"/>
    <property type="match status" value="1"/>
</dbReference>
<dbReference type="Proteomes" id="UP000239326">
    <property type="component" value="Chromosome"/>
</dbReference>
<keyword evidence="5 10" id="KW-0436">Ligase</keyword>
<dbReference type="GO" id="GO:0016740">
    <property type="term" value="F:transferase activity"/>
    <property type="evidence" value="ECO:0007669"/>
    <property type="project" value="UniProtKB-KW"/>
</dbReference>
<dbReference type="AlphaFoldDB" id="A0A2S0MZJ7"/>
<dbReference type="InterPro" id="IPR000120">
    <property type="entry name" value="Amidase"/>
</dbReference>
<feature type="domain" description="Amidase" evidence="11">
    <location>
        <begin position="33"/>
        <end position="483"/>
    </location>
</feature>
<keyword evidence="7 10" id="KW-0067">ATP-binding</keyword>
<protein>
    <recommendedName>
        <fullName evidence="4 10">Glutamyl-tRNA(Gln) amidotransferase subunit A</fullName>
        <shortName evidence="10">Glu-ADT subunit A</shortName>
        <ecNumber evidence="3 10">6.3.5.7</ecNumber>
    </recommendedName>
</protein>
<evidence type="ECO:0000256" key="5">
    <source>
        <dbReference type="ARBA" id="ARBA00022598"/>
    </source>
</evidence>
<evidence type="ECO:0000256" key="4">
    <source>
        <dbReference type="ARBA" id="ARBA00014428"/>
    </source>
</evidence>
<evidence type="ECO:0000256" key="3">
    <source>
        <dbReference type="ARBA" id="ARBA00012739"/>
    </source>
</evidence>
<dbReference type="PROSITE" id="PS50896">
    <property type="entry name" value="LISH"/>
    <property type="match status" value="1"/>
</dbReference>
<evidence type="ECO:0000313" key="13">
    <source>
        <dbReference type="Proteomes" id="UP000239326"/>
    </source>
</evidence>
<evidence type="ECO:0000256" key="7">
    <source>
        <dbReference type="ARBA" id="ARBA00022840"/>
    </source>
</evidence>
<name>A0A2S0MZJ7_9BURK</name>
<comment type="similarity">
    <text evidence="1 10">Belongs to the amidase family. GatA subfamily.</text>
</comment>
<comment type="function">
    <text evidence="10">Allows the formation of correctly charged Gln-tRNA(Gln) through the transamidation of misacylated Glu-tRNA(Gln) in organisms which lack glutaminyl-tRNA synthetase. The reaction takes place in the presence of glutamine and ATP through an activated gamma-phospho-Glu-tRNA(Gln).</text>
</comment>
<dbReference type="EC" id="6.3.5.7" evidence="3 10"/>
<dbReference type="PROSITE" id="PS00571">
    <property type="entry name" value="AMIDASES"/>
    <property type="match status" value="1"/>
</dbReference>
<feature type="active site" description="Acyl-ester intermediate" evidence="10">
    <location>
        <position position="193"/>
    </location>
</feature>
<dbReference type="InterPro" id="IPR006594">
    <property type="entry name" value="LisH"/>
</dbReference>
<keyword evidence="6 10" id="KW-0547">Nucleotide-binding</keyword>
<keyword evidence="8 10" id="KW-0648">Protein biosynthesis</keyword>